<dbReference type="InterPro" id="IPR015946">
    <property type="entry name" value="KH_dom-like_a/b"/>
</dbReference>
<dbReference type="PANTHER" id="PTHR42830:SF2">
    <property type="entry name" value="OSMC_OHR FAMILY PROTEIN"/>
    <property type="match status" value="1"/>
</dbReference>
<dbReference type="InterPro" id="IPR036102">
    <property type="entry name" value="OsmC/Ohrsf"/>
</dbReference>
<dbReference type="InterPro" id="IPR003718">
    <property type="entry name" value="OsmC/Ohr_fam"/>
</dbReference>
<proteinExistence type="predicted"/>
<dbReference type="Proteomes" id="UP000569951">
    <property type="component" value="Unassembled WGS sequence"/>
</dbReference>
<comment type="caution">
    <text evidence="1">The sequence shown here is derived from an EMBL/GenBank/DDBJ whole genome shotgun (WGS) entry which is preliminary data.</text>
</comment>
<keyword evidence="2" id="KW-1185">Reference proteome</keyword>
<sequence length="164" mass="18199">MSHHTATVRWEREQARFVDRRYSRAHRWSFDGGLELPASSSPHVVPLPYSDPAGVDPEEAYVAALSSCHMLGFLFAAARRGFCVERYQDEAVGVMEPNEAGKAVISRVTLRPQVLFSGTLRPDEAAVAELHREAHDECFLANSVRTVVETRGSWSYLEPALTGA</sequence>
<dbReference type="Pfam" id="PF02566">
    <property type="entry name" value="OsmC"/>
    <property type="match status" value="1"/>
</dbReference>
<reference evidence="1 2" key="1">
    <citation type="submission" date="2020-08" db="EMBL/GenBank/DDBJ databases">
        <title>Genomic Encyclopedia of Type Strains, Phase IV (KMG-IV): sequencing the most valuable type-strain genomes for metagenomic binning, comparative biology and taxonomic classification.</title>
        <authorList>
            <person name="Goeker M."/>
        </authorList>
    </citation>
    <scope>NUCLEOTIDE SEQUENCE [LARGE SCALE GENOMIC DNA]</scope>
    <source>
        <strain evidence="1 2">DSM 21458</strain>
    </source>
</reference>
<dbReference type="AlphaFoldDB" id="A0A841HZR6"/>
<protein>
    <submittedName>
        <fullName evidence="1">Organic hydroperoxide reductase OsmC/OhrA</fullName>
    </submittedName>
</protein>
<dbReference type="SUPFAM" id="SSF82784">
    <property type="entry name" value="OsmC-like"/>
    <property type="match status" value="1"/>
</dbReference>
<dbReference type="EMBL" id="JACHHG010000006">
    <property type="protein sequence ID" value="MBB6098433.1"/>
    <property type="molecule type" value="Genomic_DNA"/>
</dbReference>
<accession>A0A841HZR6</accession>
<dbReference type="Gene3D" id="3.30.300.20">
    <property type="match status" value="1"/>
</dbReference>
<gene>
    <name evidence="1" type="ORF">HNR42_001867</name>
</gene>
<organism evidence="1 2">
    <name type="scientific">Deinobacterium chartae</name>
    <dbReference type="NCBI Taxonomy" id="521158"/>
    <lineage>
        <taxon>Bacteria</taxon>
        <taxon>Thermotogati</taxon>
        <taxon>Deinococcota</taxon>
        <taxon>Deinococci</taxon>
        <taxon>Deinococcales</taxon>
        <taxon>Deinococcaceae</taxon>
        <taxon>Deinobacterium</taxon>
    </lineage>
</organism>
<name>A0A841HZR6_9DEIO</name>
<evidence type="ECO:0000313" key="1">
    <source>
        <dbReference type="EMBL" id="MBB6098433.1"/>
    </source>
</evidence>
<evidence type="ECO:0000313" key="2">
    <source>
        <dbReference type="Proteomes" id="UP000569951"/>
    </source>
</evidence>
<dbReference type="RefSeq" id="WP_183986857.1">
    <property type="nucleotide sequence ID" value="NZ_JACHHG010000006.1"/>
</dbReference>
<dbReference type="PANTHER" id="PTHR42830">
    <property type="entry name" value="OSMOTICALLY INDUCIBLE FAMILY PROTEIN"/>
    <property type="match status" value="1"/>
</dbReference>
<dbReference type="InterPro" id="IPR052707">
    <property type="entry name" value="OsmC_Ohr_Peroxiredoxin"/>
</dbReference>